<organism evidence="2 3">
    <name type="scientific">Rhipicephalus microplus</name>
    <name type="common">Cattle tick</name>
    <name type="synonym">Boophilus microplus</name>
    <dbReference type="NCBI Taxonomy" id="6941"/>
    <lineage>
        <taxon>Eukaryota</taxon>
        <taxon>Metazoa</taxon>
        <taxon>Ecdysozoa</taxon>
        <taxon>Arthropoda</taxon>
        <taxon>Chelicerata</taxon>
        <taxon>Arachnida</taxon>
        <taxon>Acari</taxon>
        <taxon>Parasitiformes</taxon>
        <taxon>Ixodida</taxon>
        <taxon>Ixodoidea</taxon>
        <taxon>Ixodidae</taxon>
        <taxon>Rhipicephalinae</taxon>
        <taxon>Rhipicephalus</taxon>
        <taxon>Boophilus</taxon>
    </lineage>
</organism>
<dbReference type="InterPro" id="IPR000718">
    <property type="entry name" value="Peptidase_M13"/>
</dbReference>
<protein>
    <recommendedName>
        <fullName evidence="1">Peptidase M13 C-terminal domain-containing protein</fullName>
    </recommendedName>
</protein>
<comment type="caution">
    <text evidence="2">The sequence shown here is derived from an EMBL/GenBank/DDBJ whole genome shotgun (WGS) entry which is preliminary data.</text>
</comment>
<dbReference type="GO" id="GO:0004222">
    <property type="term" value="F:metalloendopeptidase activity"/>
    <property type="evidence" value="ECO:0007669"/>
    <property type="project" value="InterPro"/>
</dbReference>
<dbReference type="InterPro" id="IPR018497">
    <property type="entry name" value="Peptidase_M13_C"/>
</dbReference>
<proteinExistence type="predicted"/>
<dbReference type="InterPro" id="IPR024079">
    <property type="entry name" value="MetalloPept_cat_dom_sf"/>
</dbReference>
<dbReference type="PANTHER" id="PTHR11733:SF241">
    <property type="entry name" value="GH26575P-RELATED"/>
    <property type="match status" value="1"/>
</dbReference>
<sequence length="126" mass="14060">MGTTGSPSFRHAPATDTADAERFSDFALAPVLYAAFLRSRVTTLSADVRLPDLDVDARKLFFLAYCLMLCSAGAADFEDEAGTRWHSVLNPEQRCNVPLMHMVQFASAFSCTHDDYMNPPKRCSFW</sequence>
<dbReference type="Gene3D" id="3.40.390.10">
    <property type="entry name" value="Collagenase (Catalytic Domain)"/>
    <property type="match status" value="1"/>
</dbReference>
<dbReference type="AlphaFoldDB" id="A0A9J6DMU5"/>
<feature type="domain" description="Peptidase M13 C-terminal" evidence="1">
    <location>
        <begin position="32"/>
        <end position="124"/>
    </location>
</feature>
<reference evidence="2" key="1">
    <citation type="journal article" date="2020" name="Cell">
        <title>Large-Scale Comparative Analyses of Tick Genomes Elucidate Their Genetic Diversity and Vector Capacities.</title>
        <authorList>
            <consortium name="Tick Genome and Microbiome Consortium (TIGMIC)"/>
            <person name="Jia N."/>
            <person name="Wang J."/>
            <person name="Shi W."/>
            <person name="Du L."/>
            <person name="Sun Y."/>
            <person name="Zhan W."/>
            <person name="Jiang J.F."/>
            <person name="Wang Q."/>
            <person name="Zhang B."/>
            <person name="Ji P."/>
            <person name="Bell-Sakyi L."/>
            <person name="Cui X.M."/>
            <person name="Yuan T.T."/>
            <person name="Jiang B.G."/>
            <person name="Yang W.F."/>
            <person name="Lam T.T."/>
            <person name="Chang Q.C."/>
            <person name="Ding S.J."/>
            <person name="Wang X.J."/>
            <person name="Zhu J.G."/>
            <person name="Ruan X.D."/>
            <person name="Zhao L."/>
            <person name="Wei J.T."/>
            <person name="Ye R.Z."/>
            <person name="Que T.C."/>
            <person name="Du C.H."/>
            <person name="Zhou Y.H."/>
            <person name="Cheng J.X."/>
            <person name="Dai P.F."/>
            <person name="Guo W.B."/>
            <person name="Han X.H."/>
            <person name="Huang E.J."/>
            <person name="Li L.F."/>
            <person name="Wei W."/>
            <person name="Gao Y.C."/>
            <person name="Liu J.Z."/>
            <person name="Shao H.Z."/>
            <person name="Wang X."/>
            <person name="Wang C.C."/>
            <person name="Yang T.C."/>
            <person name="Huo Q.B."/>
            <person name="Li W."/>
            <person name="Chen H.Y."/>
            <person name="Chen S.E."/>
            <person name="Zhou L.G."/>
            <person name="Ni X.B."/>
            <person name="Tian J.H."/>
            <person name="Sheng Y."/>
            <person name="Liu T."/>
            <person name="Pan Y.S."/>
            <person name="Xia L.Y."/>
            <person name="Li J."/>
            <person name="Zhao F."/>
            <person name="Cao W.C."/>
        </authorList>
    </citation>
    <scope>NUCLEOTIDE SEQUENCE</scope>
    <source>
        <strain evidence="2">Rmic-2018</strain>
    </source>
</reference>
<accession>A0A9J6DMU5</accession>
<keyword evidence="3" id="KW-1185">Reference proteome</keyword>
<dbReference type="GO" id="GO:0005886">
    <property type="term" value="C:plasma membrane"/>
    <property type="evidence" value="ECO:0007669"/>
    <property type="project" value="TreeGrafter"/>
</dbReference>
<evidence type="ECO:0000259" key="1">
    <source>
        <dbReference type="Pfam" id="PF01431"/>
    </source>
</evidence>
<dbReference type="Proteomes" id="UP000821866">
    <property type="component" value="Chromosome 6"/>
</dbReference>
<evidence type="ECO:0000313" key="3">
    <source>
        <dbReference type="Proteomes" id="UP000821866"/>
    </source>
</evidence>
<evidence type="ECO:0000313" key="2">
    <source>
        <dbReference type="EMBL" id="KAH8023162.1"/>
    </source>
</evidence>
<dbReference type="PROSITE" id="PS51885">
    <property type="entry name" value="NEPRILYSIN"/>
    <property type="match status" value="1"/>
</dbReference>
<gene>
    <name evidence="2" type="ORF">HPB51_011276</name>
</gene>
<dbReference type="SUPFAM" id="SSF55486">
    <property type="entry name" value="Metalloproteases ('zincins'), catalytic domain"/>
    <property type="match status" value="1"/>
</dbReference>
<dbReference type="PANTHER" id="PTHR11733">
    <property type="entry name" value="ZINC METALLOPROTEASE FAMILY M13 NEPRILYSIN-RELATED"/>
    <property type="match status" value="1"/>
</dbReference>
<dbReference type="EMBL" id="JABSTU010000008">
    <property type="protein sequence ID" value="KAH8023162.1"/>
    <property type="molecule type" value="Genomic_DNA"/>
</dbReference>
<reference evidence="2" key="2">
    <citation type="submission" date="2021-09" db="EMBL/GenBank/DDBJ databases">
        <authorList>
            <person name="Jia N."/>
            <person name="Wang J."/>
            <person name="Shi W."/>
            <person name="Du L."/>
            <person name="Sun Y."/>
            <person name="Zhan W."/>
            <person name="Jiang J."/>
            <person name="Wang Q."/>
            <person name="Zhang B."/>
            <person name="Ji P."/>
            <person name="Sakyi L.B."/>
            <person name="Cui X."/>
            <person name="Yuan T."/>
            <person name="Jiang B."/>
            <person name="Yang W."/>
            <person name="Lam T.T.-Y."/>
            <person name="Chang Q."/>
            <person name="Ding S."/>
            <person name="Wang X."/>
            <person name="Zhu J."/>
            <person name="Ruan X."/>
            <person name="Zhao L."/>
            <person name="Wei J."/>
            <person name="Que T."/>
            <person name="Du C."/>
            <person name="Cheng J."/>
            <person name="Dai P."/>
            <person name="Han X."/>
            <person name="Huang E."/>
            <person name="Gao Y."/>
            <person name="Liu J."/>
            <person name="Shao H."/>
            <person name="Ye R."/>
            <person name="Li L."/>
            <person name="Wei W."/>
            <person name="Wang X."/>
            <person name="Wang C."/>
            <person name="Huo Q."/>
            <person name="Li W."/>
            <person name="Guo W."/>
            <person name="Chen H."/>
            <person name="Chen S."/>
            <person name="Zhou L."/>
            <person name="Zhou L."/>
            <person name="Ni X."/>
            <person name="Tian J."/>
            <person name="Zhou Y."/>
            <person name="Sheng Y."/>
            <person name="Liu T."/>
            <person name="Pan Y."/>
            <person name="Xia L."/>
            <person name="Li J."/>
            <person name="Zhao F."/>
            <person name="Cao W."/>
        </authorList>
    </citation>
    <scope>NUCLEOTIDE SEQUENCE</scope>
    <source>
        <strain evidence="2">Rmic-2018</strain>
        <tissue evidence="2">Larvae</tissue>
    </source>
</reference>
<dbReference type="GO" id="GO:0016485">
    <property type="term" value="P:protein processing"/>
    <property type="evidence" value="ECO:0007669"/>
    <property type="project" value="TreeGrafter"/>
</dbReference>
<name>A0A9J6DMU5_RHIMP</name>
<dbReference type="Pfam" id="PF01431">
    <property type="entry name" value="Peptidase_M13"/>
    <property type="match status" value="1"/>
</dbReference>